<organism evidence="1 2">
    <name type="scientific">Pseudoprevotella muciniphila</name>
    <dbReference type="NCBI Taxonomy" id="2133944"/>
    <lineage>
        <taxon>Bacteria</taxon>
        <taxon>Pseudomonadati</taxon>
        <taxon>Bacteroidota</taxon>
        <taxon>Bacteroidia</taxon>
        <taxon>Bacteroidales</taxon>
        <taxon>Prevotellaceae</taxon>
        <taxon>Pseudoprevotella</taxon>
    </lineage>
</organism>
<gene>
    <name evidence="1" type="ORF">C7Y71_002200</name>
</gene>
<dbReference type="Proteomes" id="UP000249375">
    <property type="component" value="Chromosome"/>
</dbReference>
<evidence type="ECO:0008006" key="3">
    <source>
        <dbReference type="Google" id="ProtNLM"/>
    </source>
</evidence>
<evidence type="ECO:0000313" key="2">
    <source>
        <dbReference type="Proteomes" id="UP000249375"/>
    </source>
</evidence>
<dbReference type="EMBL" id="CP033459">
    <property type="protein sequence ID" value="QFQ11931.1"/>
    <property type="molecule type" value="Genomic_DNA"/>
</dbReference>
<accession>A0A5P8E4P0</accession>
<dbReference type="AlphaFoldDB" id="A0A5P8E4P0"/>
<protein>
    <recommendedName>
        <fullName evidence="3">Fibrobacter succinogenes major paralogous domain-containing protein</fullName>
    </recommendedName>
</protein>
<sequence length="212" mass="24178">MVAITTSFLPLTLSAQNGMDHGHRYIDLGLPSGTKWADCNIGAKTRTNYGYYYAWGETSRKTKYDWDSYKFGSDKLTKYCTDSDYGEDGFTDDKEELDLSDDVARKLWGGKWRIPSDEQFEELIEHTKHRWTKINGVKGMLFTGRNGHSIFLPAAGHRYGTSLYDAGSGANYWSRTLNADSPDYAYCLYFYSDGVYVTHLPQLRTHCTARAF</sequence>
<keyword evidence="2" id="KW-1185">Reference proteome</keyword>
<evidence type="ECO:0000313" key="1">
    <source>
        <dbReference type="EMBL" id="QFQ11931.1"/>
    </source>
</evidence>
<dbReference type="KEGG" id="alq:C7Y71_002200"/>
<proteinExistence type="predicted"/>
<reference evidence="1 2" key="1">
    <citation type="submission" date="2018-11" db="EMBL/GenBank/DDBJ databases">
        <authorList>
            <person name="Na S.W."/>
            <person name="Baik M."/>
        </authorList>
    </citation>
    <scope>NUCLEOTIDE SEQUENCE [LARGE SCALE GENOMIC DNA]</scope>
    <source>
        <strain evidence="1 2">E39</strain>
    </source>
</reference>
<name>A0A5P8E4P0_9BACT</name>